<evidence type="ECO:0000313" key="3">
    <source>
        <dbReference type="Proteomes" id="UP000199263"/>
    </source>
</evidence>
<feature type="transmembrane region" description="Helical" evidence="1">
    <location>
        <begin position="12"/>
        <end position="32"/>
    </location>
</feature>
<proteinExistence type="predicted"/>
<dbReference type="InterPro" id="IPR018763">
    <property type="entry name" value="DUF2334"/>
</dbReference>
<dbReference type="STRING" id="119641.SAMN05421842_101205"/>
<protein>
    <recommendedName>
        <fullName evidence="4">DUF2334 domain-containing protein</fullName>
    </recommendedName>
</protein>
<reference evidence="2 3" key="1">
    <citation type="submission" date="2016-10" db="EMBL/GenBank/DDBJ databases">
        <authorList>
            <person name="de Groot N.N."/>
        </authorList>
    </citation>
    <scope>NUCLEOTIDE SEQUENCE [LARGE SCALE GENOMIC DNA]</scope>
    <source>
        <strain evidence="2 3">DSM 12992</strain>
    </source>
</reference>
<evidence type="ECO:0008006" key="4">
    <source>
        <dbReference type="Google" id="ProtNLM"/>
    </source>
</evidence>
<dbReference type="RefSeq" id="WP_090087909.1">
    <property type="nucleotide sequence ID" value="NZ_FOMG01000001.1"/>
</dbReference>
<evidence type="ECO:0000313" key="2">
    <source>
        <dbReference type="EMBL" id="SFC19813.1"/>
    </source>
</evidence>
<sequence length="490" mass="57487">MIYKNKLFDYKWIFVLEIFIIINSLFFVNVAYSDDNVAKVLILYDAYKEYGEEKNVLNDVNKLALATGKKVDIIRLESYEDEDLLSYDGIFIVCSKDDSLSQKVKKNLVRYNKKIFWLGKNFVNFVGEYKISEIEYKGLLDNLNEAKHNEESNDITKLITEIDNISYIRILEFDNYEYRHIYNAVYQSFRKEENSSNNIYFYIDEVTPFNDLNLLVEQINYLKKFGIPFFMKVTPVFENENLEAMGRFAEVLRYAQVNGGEIVLSFPALKSREIGGNIINKNIEESFENYINYWVYPIALDINEYYLYRDDLKILLENSNTLFLESNDEIGVLDFNRYVNGPYENIIQKVEFNGENNQSLEELYNNVAVTVSSKLSIDKFKSCVDYFINKDINFKSTYNINAHINYKNIDIKSNKKGILLSNKAVTQKRFINSEEYKNVINAEVKSYDKEITINLAKSNKIIVMITFIVAIIFIIIVSISIKIDRNKFFK</sequence>
<dbReference type="AlphaFoldDB" id="A0A1I1HEA1"/>
<keyword evidence="1" id="KW-0812">Transmembrane</keyword>
<keyword evidence="1" id="KW-0472">Membrane</keyword>
<keyword evidence="3" id="KW-1185">Reference proteome</keyword>
<dbReference type="Pfam" id="PF10096">
    <property type="entry name" value="DUF2334"/>
    <property type="match status" value="1"/>
</dbReference>
<organism evidence="2 3">
    <name type="scientific">Clostridium uliginosum</name>
    <dbReference type="NCBI Taxonomy" id="119641"/>
    <lineage>
        <taxon>Bacteria</taxon>
        <taxon>Bacillati</taxon>
        <taxon>Bacillota</taxon>
        <taxon>Clostridia</taxon>
        <taxon>Eubacteriales</taxon>
        <taxon>Clostridiaceae</taxon>
        <taxon>Clostridium</taxon>
    </lineage>
</organism>
<dbReference type="OrthoDB" id="1779709at2"/>
<name>A0A1I1HEA1_9CLOT</name>
<evidence type="ECO:0000256" key="1">
    <source>
        <dbReference type="SAM" id="Phobius"/>
    </source>
</evidence>
<dbReference type="EMBL" id="FOMG01000001">
    <property type="protein sequence ID" value="SFC19813.1"/>
    <property type="molecule type" value="Genomic_DNA"/>
</dbReference>
<keyword evidence="1" id="KW-1133">Transmembrane helix</keyword>
<feature type="transmembrane region" description="Helical" evidence="1">
    <location>
        <begin position="461"/>
        <end position="481"/>
    </location>
</feature>
<dbReference type="Proteomes" id="UP000199263">
    <property type="component" value="Unassembled WGS sequence"/>
</dbReference>
<accession>A0A1I1HEA1</accession>
<gene>
    <name evidence="2" type="ORF">SAMN05421842_101205</name>
</gene>